<dbReference type="AlphaFoldDB" id="A0A1B6D029"/>
<dbReference type="PANTHER" id="PTHR13563">
    <property type="entry name" value="TRNA (GUANINE-9-) METHYLTRANSFERASE"/>
    <property type="match status" value="1"/>
</dbReference>
<keyword evidence="3" id="KW-0808">Transferase</keyword>
<dbReference type="GO" id="GO:0005654">
    <property type="term" value="C:nucleoplasm"/>
    <property type="evidence" value="ECO:0007669"/>
    <property type="project" value="TreeGrafter"/>
</dbReference>
<evidence type="ECO:0000313" key="8">
    <source>
        <dbReference type="EMBL" id="JAS19928.1"/>
    </source>
</evidence>
<dbReference type="EMBL" id="GEDC01017370">
    <property type="protein sequence ID" value="JAS19928.1"/>
    <property type="molecule type" value="Transcribed_RNA"/>
</dbReference>
<gene>
    <name evidence="7" type="ORF">g.10185</name>
    <name evidence="9" type="ORF">g.10186</name>
    <name evidence="8" type="ORF">g.10187</name>
</gene>
<evidence type="ECO:0000256" key="1">
    <source>
        <dbReference type="ARBA" id="ARBA00012797"/>
    </source>
</evidence>
<dbReference type="GO" id="GO:0002939">
    <property type="term" value="P:tRNA N1-guanine methylation"/>
    <property type="evidence" value="ECO:0007669"/>
    <property type="project" value="TreeGrafter"/>
</dbReference>
<dbReference type="EC" id="2.1.1.221" evidence="1"/>
<dbReference type="InterPro" id="IPR028564">
    <property type="entry name" value="MT_TRM10-typ"/>
</dbReference>
<name>A0A1B6D029_9HEMI</name>
<evidence type="ECO:0000259" key="6">
    <source>
        <dbReference type="PROSITE" id="PS51675"/>
    </source>
</evidence>
<sequence length="309" mass="36189">MNMESNLKEREQYDGHVVESNKILCKEKLFNDYKKGLLDNVDCSKMTKREKRKLVKKLMWEKWKPLKRAKEKEKLKQKKALARINNITLGPSRKMLKLSTMATSSCKLRVVIDFSFDHLMNNRDLCKCLKQLNHCYSLNRRASNPMQFFVSSFNGESEKEMSKNNGYKNWDVHFNRHSYLDIFSKSEIVYLTSDSNNIVTELDHSKVYIIGGLVDHNTHKGLCYKIAEEQKIAHAQLPISEYIDMKSRRVLTIDHVFEIILNVTEGMTWKESFLKVLPQRKKATEKESKIVEELSLQTIDVCNNTDNKI</sequence>
<keyword evidence="4" id="KW-0949">S-adenosyl-L-methionine</keyword>
<dbReference type="PROSITE" id="PS51675">
    <property type="entry name" value="SAM_MT_TRM10"/>
    <property type="match status" value="1"/>
</dbReference>
<comment type="catalytic activity">
    <reaction evidence="5">
        <text>guanosine(9) in tRNA + S-adenosyl-L-methionine = N(1)-methylguanosine(9) in tRNA + S-adenosyl-L-homocysteine + H(+)</text>
        <dbReference type="Rhea" id="RHEA:43156"/>
        <dbReference type="Rhea" id="RHEA-COMP:10367"/>
        <dbReference type="Rhea" id="RHEA-COMP:10368"/>
        <dbReference type="ChEBI" id="CHEBI:15378"/>
        <dbReference type="ChEBI" id="CHEBI:57856"/>
        <dbReference type="ChEBI" id="CHEBI:59789"/>
        <dbReference type="ChEBI" id="CHEBI:73542"/>
        <dbReference type="ChEBI" id="CHEBI:74269"/>
        <dbReference type="EC" id="2.1.1.221"/>
    </reaction>
</comment>
<dbReference type="PANTHER" id="PTHR13563:SF13">
    <property type="entry name" value="TRNA METHYLTRANSFERASE 10 HOMOLOG A"/>
    <property type="match status" value="1"/>
</dbReference>
<evidence type="ECO:0000256" key="2">
    <source>
        <dbReference type="ARBA" id="ARBA00022603"/>
    </source>
</evidence>
<organism evidence="7">
    <name type="scientific">Clastoptera arizonana</name>
    <name type="common">Arizona spittle bug</name>
    <dbReference type="NCBI Taxonomy" id="38151"/>
    <lineage>
        <taxon>Eukaryota</taxon>
        <taxon>Metazoa</taxon>
        <taxon>Ecdysozoa</taxon>
        <taxon>Arthropoda</taxon>
        <taxon>Hexapoda</taxon>
        <taxon>Insecta</taxon>
        <taxon>Pterygota</taxon>
        <taxon>Neoptera</taxon>
        <taxon>Paraneoptera</taxon>
        <taxon>Hemiptera</taxon>
        <taxon>Auchenorrhyncha</taxon>
        <taxon>Cercopoidea</taxon>
        <taxon>Clastopteridae</taxon>
        <taxon>Clastoptera</taxon>
    </lineage>
</organism>
<accession>A0A1B6D029</accession>
<dbReference type="InterPro" id="IPR038459">
    <property type="entry name" value="MT_TRM10-typ_sf"/>
</dbReference>
<dbReference type="Gene3D" id="3.40.1280.30">
    <property type="match status" value="1"/>
</dbReference>
<dbReference type="EMBL" id="GEDC01001664">
    <property type="protein sequence ID" value="JAS35634.1"/>
    <property type="molecule type" value="Transcribed_RNA"/>
</dbReference>
<dbReference type="FunFam" id="3.40.1280.30:FF:000001">
    <property type="entry name" value="tRNA methyltransferase 10 homolog A"/>
    <property type="match status" value="1"/>
</dbReference>
<evidence type="ECO:0000313" key="9">
    <source>
        <dbReference type="EMBL" id="JAS35634.1"/>
    </source>
</evidence>
<dbReference type="InterPro" id="IPR007356">
    <property type="entry name" value="tRNA_m1G_MeTrfase_euk"/>
</dbReference>
<protein>
    <recommendedName>
        <fullName evidence="1">tRNA (guanine(9)-N(1))-methyltransferase</fullName>
        <ecNumber evidence="1">2.1.1.221</ecNumber>
    </recommendedName>
</protein>
<evidence type="ECO:0000256" key="5">
    <source>
        <dbReference type="ARBA" id="ARBA00048434"/>
    </source>
</evidence>
<evidence type="ECO:0000256" key="4">
    <source>
        <dbReference type="ARBA" id="ARBA00022691"/>
    </source>
</evidence>
<evidence type="ECO:0000256" key="3">
    <source>
        <dbReference type="ARBA" id="ARBA00022679"/>
    </source>
</evidence>
<keyword evidence="2" id="KW-0489">Methyltransferase</keyword>
<reference evidence="7" key="1">
    <citation type="submission" date="2015-12" db="EMBL/GenBank/DDBJ databases">
        <title>De novo transcriptome assembly of four potential Pierce s Disease insect vectors from Arizona vineyards.</title>
        <authorList>
            <person name="Tassone E.E."/>
        </authorList>
    </citation>
    <scope>NUCLEOTIDE SEQUENCE</scope>
</reference>
<dbReference type="GO" id="GO:0000049">
    <property type="term" value="F:tRNA binding"/>
    <property type="evidence" value="ECO:0007669"/>
    <property type="project" value="TreeGrafter"/>
</dbReference>
<dbReference type="CDD" id="cd18101">
    <property type="entry name" value="Trm10euk_A"/>
    <property type="match status" value="1"/>
</dbReference>
<feature type="domain" description="SAM-dependent MTase TRM10-type" evidence="6">
    <location>
        <begin position="91"/>
        <end position="284"/>
    </location>
</feature>
<evidence type="ECO:0000313" key="7">
    <source>
        <dbReference type="EMBL" id="JAS19041.1"/>
    </source>
</evidence>
<dbReference type="EMBL" id="GEDC01018257">
    <property type="protein sequence ID" value="JAS19041.1"/>
    <property type="molecule type" value="Transcribed_RNA"/>
</dbReference>
<dbReference type="GO" id="GO:0052905">
    <property type="term" value="F:tRNA (guanosine(9)-N1)-methyltransferase activity"/>
    <property type="evidence" value="ECO:0007669"/>
    <property type="project" value="UniProtKB-EC"/>
</dbReference>
<proteinExistence type="predicted"/>